<dbReference type="EC" id="3.6.1.-" evidence="10"/>
<evidence type="ECO:0000256" key="5">
    <source>
        <dbReference type="ARBA" id="ARBA00022741"/>
    </source>
</evidence>
<dbReference type="KEGG" id="psez:HME7025_01018"/>
<gene>
    <name evidence="10 13" type="primary">rsgA</name>
    <name evidence="13" type="ORF">HME7025_01018</name>
</gene>
<accession>A0A2S2DUB5</accession>
<dbReference type="InterPro" id="IPR030378">
    <property type="entry name" value="G_CP_dom"/>
</dbReference>
<name>A0A2S2DUB5_9BACT</name>
<evidence type="ECO:0000256" key="2">
    <source>
        <dbReference type="ARBA" id="ARBA00022517"/>
    </source>
</evidence>
<evidence type="ECO:0000256" key="4">
    <source>
        <dbReference type="ARBA" id="ARBA00022730"/>
    </source>
</evidence>
<dbReference type="PANTHER" id="PTHR32120:SF11">
    <property type="entry name" value="SMALL RIBOSOMAL SUBUNIT BIOGENESIS GTPASE RSGA 1, MITOCHONDRIAL-RELATED"/>
    <property type="match status" value="1"/>
</dbReference>
<evidence type="ECO:0000256" key="6">
    <source>
        <dbReference type="ARBA" id="ARBA00022801"/>
    </source>
</evidence>
<dbReference type="CDD" id="cd01854">
    <property type="entry name" value="YjeQ_EngC"/>
    <property type="match status" value="1"/>
</dbReference>
<keyword evidence="5 10" id="KW-0547">Nucleotide-binding</keyword>
<dbReference type="PROSITE" id="PS51721">
    <property type="entry name" value="G_CP"/>
    <property type="match status" value="1"/>
</dbReference>
<dbReference type="GO" id="GO:0019843">
    <property type="term" value="F:rRNA binding"/>
    <property type="evidence" value="ECO:0007669"/>
    <property type="project" value="UniProtKB-KW"/>
</dbReference>
<organism evidence="13 14">
    <name type="scientific">Aquirufa nivalisilvae</name>
    <dbReference type="NCBI Taxonomy" id="2516557"/>
    <lineage>
        <taxon>Bacteria</taxon>
        <taxon>Pseudomonadati</taxon>
        <taxon>Bacteroidota</taxon>
        <taxon>Cytophagia</taxon>
        <taxon>Cytophagales</taxon>
        <taxon>Flectobacillaceae</taxon>
        <taxon>Aquirufa</taxon>
    </lineage>
</organism>
<dbReference type="Pfam" id="PF16745">
    <property type="entry name" value="RsgA_N"/>
    <property type="match status" value="1"/>
</dbReference>
<protein>
    <recommendedName>
        <fullName evidence="10">Small ribosomal subunit biogenesis GTPase RsgA</fullName>
        <ecNumber evidence="10">3.6.1.-</ecNumber>
    </recommendedName>
</protein>
<proteinExistence type="inferred from homology"/>
<evidence type="ECO:0000313" key="14">
    <source>
        <dbReference type="Proteomes" id="UP000245468"/>
    </source>
</evidence>
<dbReference type="AlphaFoldDB" id="A0A2S2DUB5"/>
<dbReference type="GO" id="GO:0005525">
    <property type="term" value="F:GTP binding"/>
    <property type="evidence" value="ECO:0007669"/>
    <property type="project" value="UniProtKB-UniRule"/>
</dbReference>
<dbReference type="InterPro" id="IPR012340">
    <property type="entry name" value="NA-bd_OB-fold"/>
</dbReference>
<comment type="cofactor">
    <cofactor evidence="10">
        <name>Zn(2+)</name>
        <dbReference type="ChEBI" id="CHEBI:29105"/>
    </cofactor>
    <text evidence="10">Binds 1 zinc ion per subunit.</text>
</comment>
<sequence>MTELKNKGLIIRSTGSWYEIRSEEGKVYNGRLKGKFKLKGPQTSNPIAVGDWVMYEMEDEVHQTVLIVEILPRQNYLIRKSVHKTGQGQLLAANIDQAIFIMTYKMPKTSLGFMDRFLVTAEAFRIPVQIVFNKMDLLNEEEQDQVFEWAGLYQSLGYGILFTSIPNKQGIEEFKDMFQGKVSLMSGHSGVGKSSLMNIVAPDLHIKTKEVSDFAKKGVHTTTYATMWELGKDTYLIDSPGIKELGILEIEKEELAHYFPEMRELLGKCKFNNCMHLSEPGCVVREALEEGEIAESRYFSYLSMLENNDNRR</sequence>
<comment type="subunit">
    <text evidence="10">Monomer. Associates with 30S ribosomal subunit, binds 16S rRNA.</text>
</comment>
<dbReference type="RefSeq" id="WP_109322603.1">
    <property type="nucleotide sequence ID" value="NZ_CP029346.1"/>
</dbReference>
<dbReference type="Gene3D" id="1.10.40.50">
    <property type="entry name" value="Probable gtpase engc, domain 3"/>
    <property type="match status" value="1"/>
</dbReference>
<evidence type="ECO:0000313" key="13">
    <source>
        <dbReference type="EMBL" id="AWL08882.1"/>
    </source>
</evidence>
<dbReference type="HAMAP" id="MF_01820">
    <property type="entry name" value="GTPase_RsgA"/>
    <property type="match status" value="1"/>
</dbReference>
<evidence type="ECO:0000256" key="10">
    <source>
        <dbReference type="HAMAP-Rule" id="MF_01820"/>
    </source>
</evidence>
<dbReference type="CDD" id="cd04466">
    <property type="entry name" value="S1_YloQ_GTPase"/>
    <property type="match status" value="1"/>
</dbReference>
<keyword evidence="9 10" id="KW-0342">GTP-binding</keyword>
<dbReference type="GO" id="GO:0046872">
    <property type="term" value="F:metal ion binding"/>
    <property type="evidence" value="ECO:0007669"/>
    <property type="project" value="UniProtKB-KW"/>
</dbReference>
<dbReference type="SUPFAM" id="SSF50249">
    <property type="entry name" value="Nucleic acid-binding proteins"/>
    <property type="match status" value="1"/>
</dbReference>
<dbReference type="Proteomes" id="UP000245468">
    <property type="component" value="Chromosome"/>
</dbReference>
<dbReference type="Gene3D" id="2.40.50.140">
    <property type="entry name" value="Nucleic acid-binding proteins"/>
    <property type="match status" value="1"/>
</dbReference>
<comment type="function">
    <text evidence="10">One of several proteins that assist in the late maturation steps of the functional core of the 30S ribosomal subunit. Helps release RbfA from mature subunits. May play a role in the assembly of ribosomal proteins into the subunit. Circularly permuted GTPase that catalyzes slow GTP hydrolysis, GTPase activity is stimulated by the 30S ribosomal subunit.</text>
</comment>
<keyword evidence="3 10" id="KW-0479">Metal-binding</keyword>
<dbReference type="SUPFAM" id="SSF52540">
    <property type="entry name" value="P-loop containing nucleoside triphosphate hydrolases"/>
    <property type="match status" value="1"/>
</dbReference>
<evidence type="ECO:0000256" key="3">
    <source>
        <dbReference type="ARBA" id="ARBA00022723"/>
    </source>
</evidence>
<dbReference type="GO" id="GO:0005737">
    <property type="term" value="C:cytoplasm"/>
    <property type="evidence" value="ECO:0007669"/>
    <property type="project" value="UniProtKB-SubCell"/>
</dbReference>
<dbReference type="PROSITE" id="PS50936">
    <property type="entry name" value="ENGC_GTPASE"/>
    <property type="match status" value="1"/>
</dbReference>
<evidence type="ECO:0000259" key="11">
    <source>
        <dbReference type="PROSITE" id="PS50936"/>
    </source>
</evidence>
<dbReference type="OrthoDB" id="9809485at2"/>
<dbReference type="InterPro" id="IPR004881">
    <property type="entry name" value="Ribosome_biogen_GTPase_RsgA"/>
</dbReference>
<feature type="domain" description="CP-type G" evidence="12">
    <location>
        <begin position="83"/>
        <end position="245"/>
    </location>
</feature>
<keyword evidence="7 10" id="KW-0862">Zinc</keyword>
<feature type="binding site" evidence="10">
    <location>
        <position position="282"/>
    </location>
    <ligand>
        <name>Zn(2+)</name>
        <dbReference type="ChEBI" id="CHEBI:29105"/>
    </ligand>
</feature>
<dbReference type="PANTHER" id="PTHR32120">
    <property type="entry name" value="SMALL RIBOSOMAL SUBUNIT BIOGENESIS GTPASE RSGA"/>
    <property type="match status" value="1"/>
</dbReference>
<comment type="subcellular location">
    <subcellularLocation>
        <location evidence="10">Cytoplasm</location>
    </subcellularLocation>
</comment>
<feature type="binding site" evidence="10">
    <location>
        <position position="269"/>
    </location>
    <ligand>
        <name>Zn(2+)</name>
        <dbReference type="ChEBI" id="CHEBI:29105"/>
    </ligand>
</feature>
<keyword evidence="1 10" id="KW-0963">Cytoplasm</keyword>
<keyword evidence="2 10" id="KW-0690">Ribosome biogenesis</keyword>
<keyword evidence="14" id="KW-1185">Reference proteome</keyword>
<reference evidence="14" key="1">
    <citation type="submission" date="2018-05" db="EMBL/GenBank/DDBJ databases">
        <title>Pseudarcicella sp. HME7025 Genome sequencing and assembly.</title>
        <authorList>
            <person name="Kim H."/>
            <person name="Kang H."/>
            <person name="Joh K."/>
        </authorList>
    </citation>
    <scope>NUCLEOTIDE SEQUENCE [LARGE SCALE GENOMIC DNA]</scope>
    <source>
        <strain evidence="14">HME7025</strain>
    </source>
</reference>
<feature type="domain" description="EngC GTPase" evidence="11">
    <location>
        <begin position="93"/>
        <end position="243"/>
    </location>
</feature>
<keyword evidence="4 10" id="KW-0699">rRNA-binding</keyword>
<evidence type="ECO:0000259" key="12">
    <source>
        <dbReference type="PROSITE" id="PS51721"/>
    </source>
</evidence>
<evidence type="ECO:0000256" key="7">
    <source>
        <dbReference type="ARBA" id="ARBA00022833"/>
    </source>
</evidence>
<dbReference type="Pfam" id="PF03193">
    <property type="entry name" value="RsgA_GTPase"/>
    <property type="match status" value="1"/>
</dbReference>
<dbReference type="Gene3D" id="3.40.50.300">
    <property type="entry name" value="P-loop containing nucleotide triphosphate hydrolases"/>
    <property type="match status" value="1"/>
</dbReference>
<feature type="binding site" evidence="10">
    <location>
        <position position="276"/>
    </location>
    <ligand>
        <name>Zn(2+)</name>
        <dbReference type="ChEBI" id="CHEBI:29105"/>
    </ligand>
</feature>
<dbReference type="GO" id="GO:0003924">
    <property type="term" value="F:GTPase activity"/>
    <property type="evidence" value="ECO:0007669"/>
    <property type="project" value="UniProtKB-UniRule"/>
</dbReference>
<dbReference type="GO" id="GO:0042274">
    <property type="term" value="P:ribosomal small subunit biogenesis"/>
    <property type="evidence" value="ECO:0007669"/>
    <property type="project" value="UniProtKB-UniRule"/>
</dbReference>
<feature type="binding site" evidence="10">
    <location>
        <position position="274"/>
    </location>
    <ligand>
        <name>Zn(2+)</name>
        <dbReference type="ChEBI" id="CHEBI:29105"/>
    </ligand>
</feature>
<comment type="similarity">
    <text evidence="10">Belongs to the TRAFAC class YlqF/YawG GTPase family. RsgA subfamily.</text>
</comment>
<dbReference type="EMBL" id="CP029346">
    <property type="protein sequence ID" value="AWL08882.1"/>
    <property type="molecule type" value="Genomic_DNA"/>
</dbReference>
<keyword evidence="6 10" id="KW-0378">Hydrolase</keyword>
<dbReference type="NCBIfam" id="TIGR00157">
    <property type="entry name" value="ribosome small subunit-dependent GTPase A"/>
    <property type="match status" value="1"/>
</dbReference>
<feature type="binding site" evidence="10">
    <location>
        <begin position="133"/>
        <end position="136"/>
    </location>
    <ligand>
        <name>GTP</name>
        <dbReference type="ChEBI" id="CHEBI:37565"/>
    </ligand>
</feature>
<feature type="binding site" evidence="10">
    <location>
        <begin position="187"/>
        <end position="195"/>
    </location>
    <ligand>
        <name>GTP</name>
        <dbReference type="ChEBI" id="CHEBI:37565"/>
    </ligand>
</feature>
<dbReference type="InterPro" id="IPR010914">
    <property type="entry name" value="RsgA_GTPase_dom"/>
</dbReference>
<dbReference type="InterPro" id="IPR031944">
    <property type="entry name" value="RsgA_N"/>
</dbReference>
<evidence type="ECO:0000256" key="1">
    <source>
        <dbReference type="ARBA" id="ARBA00022490"/>
    </source>
</evidence>
<keyword evidence="8 10" id="KW-0694">RNA-binding</keyword>
<dbReference type="InterPro" id="IPR027417">
    <property type="entry name" value="P-loop_NTPase"/>
</dbReference>
<evidence type="ECO:0000256" key="9">
    <source>
        <dbReference type="ARBA" id="ARBA00023134"/>
    </source>
</evidence>
<evidence type="ECO:0000256" key="8">
    <source>
        <dbReference type="ARBA" id="ARBA00022884"/>
    </source>
</evidence>